<evidence type="ECO:0000313" key="7">
    <source>
        <dbReference type="Proteomes" id="UP000018766"/>
    </source>
</evidence>
<comment type="subcellular location">
    <subcellularLocation>
        <location evidence="1">Membrane</location>
        <topology evidence="1">Multi-pass membrane protein</topology>
    </subcellularLocation>
</comment>
<evidence type="ECO:0000256" key="2">
    <source>
        <dbReference type="ARBA" id="ARBA00022692"/>
    </source>
</evidence>
<feature type="transmembrane region" description="Helical" evidence="5">
    <location>
        <begin position="202"/>
        <end position="235"/>
    </location>
</feature>
<protein>
    <submittedName>
        <fullName evidence="6">Membrane protein</fullName>
    </submittedName>
</protein>
<dbReference type="Proteomes" id="UP000018766">
    <property type="component" value="Unassembled WGS sequence"/>
</dbReference>
<accession>V8FR05</accession>
<dbReference type="RefSeq" id="WP_023953385.1">
    <property type="nucleotide sequence ID" value="NZ_AYSV01000139.1"/>
</dbReference>
<comment type="caution">
    <text evidence="6">The sequence shown here is derived from an EMBL/GenBank/DDBJ whole genome shotgun (WGS) entry which is preliminary data.</text>
</comment>
<keyword evidence="4 5" id="KW-0472">Membrane</keyword>
<feature type="transmembrane region" description="Helical" evidence="5">
    <location>
        <begin position="80"/>
        <end position="111"/>
    </location>
</feature>
<proteinExistence type="predicted"/>
<evidence type="ECO:0000256" key="3">
    <source>
        <dbReference type="ARBA" id="ARBA00022989"/>
    </source>
</evidence>
<dbReference type="PATRIC" id="fig|1414851.3.peg.2591"/>
<dbReference type="AlphaFoldDB" id="V8FR05"/>
<keyword evidence="7" id="KW-1185">Reference proteome</keyword>
<dbReference type="InterPro" id="IPR059112">
    <property type="entry name" value="CysZ/EI24"/>
</dbReference>
<feature type="transmembrane region" description="Helical" evidence="5">
    <location>
        <begin position="21"/>
        <end position="45"/>
    </location>
</feature>
<evidence type="ECO:0000256" key="5">
    <source>
        <dbReference type="SAM" id="Phobius"/>
    </source>
</evidence>
<keyword evidence="2 5" id="KW-0812">Transmembrane</keyword>
<dbReference type="EMBL" id="AYSV01000139">
    <property type="protein sequence ID" value="ETD66575.1"/>
    <property type="molecule type" value="Genomic_DNA"/>
</dbReference>
<keyword evidence="3 5" id="KW-1133">Transmembrane helix</keyword>
<organism evidence="6 7">
    <name type="scientific">Pelistega indica</name>
    <dbReference type="NCBI Taxonomy" id="1414851"/>
    <lineage>
        <taxon>Bacteria</taxon>
        <taxon>Pseudomonadati</taxon>
        <taxon>Pseudomonadota</taxon>
        <taxon>Betaproteobacteria</taxon>
        <taxon>Burkholderiales</taxon>
        <taxon>Alcaligenaceae</taxon>
        <taxon>Pelistega</taxon>
    </lineage>
</organism>
<dbReference type="Pfam" id="PF07264">
    <property type="entry name" value="EI24"/>
    <property type="match status" value="1"/>
</dbReference>
<dbReference type="OrthoDB" id="8565703at2"/>
<name>V8FR05_9BURK</name>
<gene>
    <name evidence="6" type="ORF">V757_12470</name>
</gene>
<reference evidence="6 7" key="1">
    <citation type="submission" date="2013-11" db="EMBL/GenBank/DDBJ databases">
        <title>Genomic analysis of Pelistega sp. HM-7.</title>
        <authorList>
            <person name="Kumbhare S.V."/>
            <person name="Shetty S.A."/>
            <person name="Sharma O."/>
            <person name="Dhotre D.P."/>
        </authorList>
    </citation>
    <scope>NUCLEOTIDE SEQUENCE [LARGE SCALE GENOMIC DNA]</scope>
    <source>
        <strain evidence="6 7">HM-7</strain>
    </source>
</reference>
<evidence type="ECO:0000256" key="1">
    <source>
        <dbReference type="ARBA" id="ARBA00004141"/>
    </source>
</evidence>
<evidence type="ECO:0000313" key="6">
    <source>
        <dbReference type="EMBL" id="ETD66575.1"/>
    </source>
</evidence>
<evidence type="ECO:0000256" key="4">
    <source>
        <dbReference type="ARBA" id="ARBA00023136"/>
    </source>
</evidence>
<sequence>MSYLSTAESFSKGIATQLQPRMLFAVIMPLVVAVISIIFLLIFAWNPLDNWFFSSASNWSWFQKAQSSLGGWGFSTMSDWLAGLLSFISLTAIGIIIGLAAAAIMVTPLAVKYISAHYFPHLEKKGEHANSVSIYNAVKVSAIFIFGWLITLPLWFIPFMSIILSVFWGAYAFSHMSQVDAIVEHATAEERRYILTNHKKGFWFIGLVCALLTLIPFMGLVMPVFSIIVCTHYGLKALETYRQSKTINQTTQTNVA</sequence>